<accession>E7RZ48</accession>
<dbReference type="InterPro" id="IPR050523">
    <property type="entry name" value="AKR_Detox_Biosynth"/>
</dbReference>
<comment type="caution">
    <text evidence="2">The sequence shown here is derived from an EMBL/GenBank/DDBJ whole genome shotgun (WGS) entry which is preliminary data.</text>
</comment>
<name>E7RZ48_9BURK</name>
<dbReference type="GO" id="GO:0005829">
    <property type="term" value="C:cytosol"/>
    <property type="evidence" value="ECO:0007669"/>
    <property type="project" value="TreeGrafter"/>
</dbReference>
<dbReference type="RefSeq" id="WP_005674328.1">
    <property type="nucleotide sequence ID" value="NZ_CP146288.1"/>
</dbReference>
<dbReference type="InterPro" id="IPR023210">
    <property type="entry name" value="NADP_OxRdtase_dom"/>
</dbReference>
<dbReference type="HOGENOM" id="CLU_023205_8_0_4"/>
<dbReference type="PANTHER" id="PTHR43364">
    <property type="entry name" value="NADH-SPECIFIC METHYLGLYOXAL REDUCTASE-RELATED"/>
    <property type="match status" value="1"/>
</dbReference>
<gene>
    <name evidence="2" type="ORF">HMPREF0551_1962</name>
</gene>
<sequence length="296" mass="33057">MTTNFFTHARLAHGYWRAHEWGLDDQGFLRMIHQALALGIRVFDHAACYGGFTTEEMFGRGLALEPSLREQMCIVSKCGILFPNKALPWMKAKHYDNSRKHIVWSAERSVRSLQCGYLDLLLIHRPSPCANPEEIAGAFDELRRRGLVRRFGVSNFPVPKFRMLQSYLAEPLLTNQIEASPLHLNAFDDGTIDLALRMRIRPMAWSPLAGGRLFDATDARSVRVAEALRAVGAPQGEERLDVLALAWLMAHPASIMPVVGSGNPARLRAAAEAVRVKFSEADWISVYAASQGHEVP</sequence>
<dbReference type="STRING" id="887898.HMPREF0551_1962"/>
<dbReference type="Proteomes" id="UP000011021">
    <property type="component" value="Unassembled WGS sequence"/>
</dbReference>
<dbReference type="SUPFAM" id="SSF51430">
    <property type="entry name" value="NAD(P)-linked oxidoreductase"/>
    <property type="match status" value="1"/>
</dbReference>
<keyword evidence="3" id="KW-1185">Reference proteome</keyword>
<dbReference type="eggNOG" id="COG4989">
    <property type="taxonomic scope" value="Bacteria"/>
</dbReference>
<dbReference type="PANTHER" id="PTHR43364:SF1">
    <property type="entry name" value="OXIDOREDUCTASE YDHF"/>
    <property type="match status" value="1"/>
</dbReference>
<dbReference type="EMBL" id="AEQP01000022">
    <property type="protein sequence ID" value="EFV93847.1"/>
    <property type="molecule type" value="Genomic_DNA"/>
</dbReference>
<reference evidence="2 3" key="1">
    <citation type="submission" date="2010-12" db="EMBL/GenBank/DDBJ databases">
        <authorList>
            <person name="Muzny D."/>
            <person name="Qin X."/>
            <person name="Deng J."/>
            <person name="Jiang H."/>
            <person name="Liu Y."/>
            <person name="Qu J."/>
            <person name="Song X.-Z."/>
            <person name="Zhang L."/>
            <person name="Thornton R."/>
            <person name="Coyle M."/>
            <person name="Francisco L."/>
            <person name="Jackson L."/>
            <person name="Javaid M."/>
            <person name="Korchina V."/>
            <person name="Kovar C."/>
            <person name="Mata R."/>
            <person name="Mathew T."/>
            <person name="Ngo R."/>
            <person name="Nguyen L."/>
            <person name="Nguyen N."/>
            <person name="Okwuonu G."/>
            <person name="Ongeri F."/>
            <person name="Pham C."/>
            <person name="Simmons D."/>
            <person name="Wilczek-Boney K."/>
            <person name="Hale W."/>
            <person name="Jakkamsetti A."/>
            <person name="Pham P."/>
            <person name="Ruth R."/>
            <person name="San Lucas F."/>
            <person name="Warren J."/>
            <person name="Zhang J."/>
            <person name="Zhao Z."/>
            <person name="Zhou C."/>
            <person name="Zhu D."/>
            <person name="Lee S."/>
            <person name="Bess C."/>
            <person name="Blankenburg K."/>
            <person name="Forbes L."/>
            <person name="Fu Q."/>
            <person name="Gubbala S."/>
            <person name="Hirani K."/>
            <person name="Jayaseelan J.C."/>
            <person name="Lara F."/>
            <person name="Munidasa M."/>
            <person name="Palculict T."/>
            <person name="Patil S."/>
            <person name="Pu L.-L."/>
            <person name="Saada N."/>
            <person name="Tang L."/>
            <person name="Weissenberger G."/>
            <person name="Zhu Y."/>
            <person name="Hemphill L."/>
            <person name="Shang Y."/>
            <person name="Youmans B."/>
            <person name="Ayvaz T."/>
            <person name="Ross M."/>
            <person name="Santibanez J."/>
            <person name="Aqrawi P."/>
            <person name="Gross S."/>
            <person name="Joshi V."/>
            <person name="Fowler G."/>
            <person name="Nazareth L."/>
            <person name="Reid J."/>
            <person name="Worley K."/>
            <person name="Petrosino J."/>
            <person name="Highlander S."/>
            <person name="Gibbs R."/>
        </authorList>
    </citation>
    <scope>NUCLEOTIDE SEQUENCE [LARGE SCALE GENOMIC DNA]</scope>
    <source>
        <strain evidence="2 3">ATCC 51599</strain>
    </source>
</reference>
<proteinExistence type="predicted"/>
<dbReference type="CDD" id="cd19092">
    <property type="entry name" value="AKR_BsYcsN_EcYdhF-like"/>
    <property type="match status" value="1"/>
</dbReference>
<dbReference type="Gene3D" id="3.20.20.100">
    <property type="entry name" value="NADP-dependent oxidoreductase domain"/>
    <property type="match status" value="1"/>
</dbReference>
<evidence type="ECO:0000259" key="1">
    <source>
        <dbReference type="Pfam" id="PF00248"/>
    </source>
</evidence>
<protein>
    <submittedName>
        <fullName evidence="2">Oxidoreductase, aldo/keto reductase family protein</fullName>
    </submittedName>
</protein>
<organism evidence="2 3">
    <name type="scientific">Lautropia mirabilis ATCC 51599</name>
    <dbReference type="NCBI Taxonomy" id="887898"/>
    <lineage>
        <taxon>Bacteria</taxon>
        <taxon>Pseudomonadati</taxon>
        <taxon>Pseudomonadota</taxon>
        <taxon>Betaproteobacteria</taxon>
        <taxon>Burkholderiales</taxon>
        <taxon>Burkholderiaceae</taxon>
        <taxon>Lautropia</taxon>
    </lineage>
</organism>
<feature type="domain" description="NADP-dependent oxidoreductase" evidence="1">
    <location>
        <begin position="11"/>
        <end position="284"/>
    </location>
</feature>
<evidence type="ECO:0000313" key="2">
    <source>
        <dbReference type="EMBL" id="EFV93847.1"/>
    </source>
</evidence>
<evidence type="ECO:0000313" key="3">
    <source>
        <dbReference type="Proteomes" id="UP000011021"/>
    </source>
</evidence>
<dbReference type="AlphaFoldDB" id="E7RZ48"/>
<dbReference type="InterPro" id="IPR036812">
    <property type="entry name" value="NAD(P)_OxRdtase_dom_sf"/>
</dbReference>
<dbReference type="Pfam" id="PF00248">
    <property type="entry name" value="Aldo_ket_red"/>
    <property type="match status" value="1"/>
</dbReference>